<gene>
    <name evidence="1" type="ORF">NCTC10135_00879</name>
</gene>
<dbReference type="AlphaFoldDB" id="A0A3B0P5X8"/>
<organism evidence="1 2">
    <name type="scientific">Metamycoplasma alkalescens</name>
    <dbReference type="NCBI Taxonomy" id="45363"/>
    <lineage>
        <taxon>Bacteria</taxon>
        <taxon>Bacillati</taxon>
        <taxon>Mycoplasmatota</taxon>
        <taxon>Mycoplasmoidales</taxon>
        <taxon>Metamycoplasmataceae</taxon>
        <taxon>Metamycoplasma</taxon>
    </lineage>
</organism>
<proteinExistence type="predicted"/>
<dbReference type="SUPFAM" id="SSF52743">
    <property type="entry name" value="Subtilisin-like"/>
    <property type="match status" value="1"/>
</dbReference>
<dbReference type="EMBL" id="LS991949">
    <property type="protein sequence ID" value="SYV90355.1"/>
    <property type="molecule type" value="Genomic_DNA"/>
</dbReference>
<accession>A0A3B0P5X8</accession>
<feature type="non-terminal residue" evidence="1">
    <location>
        <position position="75"/>
    </location>
</feature>
<reference evidence="2" key="1">
    <citation type="submission" date="2018-06" db="EMBL/GenBank/DDBJ databases">
        <authorList>
            <consortium name="Pathogen Informatics"/>
        </authorList>
    </citation>
    <scope>NUCLEOTIDE SEQUENCE [LARGE SCALE GENOMIC DNA]</scope>
    <source>
        <strain evidence="2">NCTC10135</strain>
    </source>
</reference>
<dbReference type="InterPro" id="IPR036852">
    <property type="entry name" value="Peptidase_S8/S53_dom_sf"/>
</dbReference>
<protein>
    <submittedName>
        <fullName evidence="1">Uncharacterized protein</fullName>
    </submittedName>
</protein>
<name>A0A3B0P5X8_9BACT</name>
<dbReference type="GO" id="GO:0006508">
    <property type="term" value="P:proteolysis"/>
    <property type="evidence" value="ECO:0007669"/>
    <property type="project" value="InterPro"/>
</dbReference>
<dbReference type="KEGG" id="mala:NCTC10135_00879"/>
<evidence type="ECO:0000313" key="2">
    <source>
        <dbReference type="Proteomes" id="UP000259864"/>
    </source>
</evidence>
<sequence length="75" mass="8407">MLNEEISLSQEDYAHGTAVSSIIVDGHRLNPELDDGCGHFRVRHFGVASSRYFSAFAIANSIEEIVRKNSDIKVW</sequence>
<dbReference type="Proteomes" id="UP000259864">
    <property type="component" value="Chromosome 1"/>
</dbReference>
<evidence type="ECO:0000313" key="1">
    <source>
        <dbReference type="EMBL" id="SYV90355.1"/>
    </source>
</evidence>
<dbReference type="GO" id="GO:0004252">
    <property type="term" value="F:serine-type endopeptidase activity"/>
    <property type="evidence" value="ECO:0007669"/>
    <property type="project" value="InterPro"/>
</dbReference>